<keyword evidence="1" id="KW-0812">Transmembrane</keyword>
<evidence type="ECO:0000313" key="2">
    <source>
        <dbReference type="EMBL" id="KAK1939582.1"/>
    </source>
</evidence>
<protein>
    <submittedName>
        <fullName evidence="2">Uncharacterized protein</fullName>
    </submittedName>
</protein>
<evidence type="ECO:0000256" key="1">
    <source>
        <dbReference type="SAM" id="Phobius"/>
    </source>
</evidence>
<keyword evidence="3" id="KW-1185">Reference proteome</keyword>
<accession>A0AAD9GJE5</accession>
<keyword evidence="1" id="KW-0472">Membrane</keyword>
<gene>
    <name evidence="2" type="ORF">X943_001278</name>
</gene>
<dbReference type="EMBL" id="JAHBMH010000007">
    <property type="protein sequence ID" value="KAK1939582.1"/>
    <property type="molecule type" value="Genomic_DNA"/>
</dbReference>
<sequence>MSNGLDAYPSRCLNAMLTLLYFVVMLTGVSLGILLVRPFVQIKLSYDRLETLGTWHMKVEGGKLVTGTSFDLHLSLYNPAILPVTFNPRVVTFYYYPIGSHIECLKHNYIGDYFANTDVSSKISVLHKPVLEDSTGGLISLKDLTVNVPPKGGRFGTFKVTVPVKGFFSVESSNYVSLGELKPLYLDCTKYKRLLLAVRITDMFSRFWLITRQTPLEYEILVPLTCQLSGNVDYTFYRIYPKFTGSILGSSSIIVDKDVNQELKA</sequence>
<keyword evidence="1" id="KW-1133">Transmembrane helix</keyword>
<name>A0AAD9GJE5_BABDI</name>
<organism evidence="2 3">
    <name type="scientific">Babesia divergens</name>
    <dbReference type="NCBI Taxonomy" id="32595"/>
    <lineage>
        <taxon>Eukaryota</taxon>
        <taxon>Sar</taxon>
        <taxon>Alveolata</taxon>
        <taxon>Apicomplexa</taxon>
        <taxon>Aconoidasida</taxon>
        <taxon>Piroplasmida</taxon>
        <taxon>Babesiidae</taxon>
        <taxon>Babesia</taxon>
    </lineage>
</organism>
<reference evidence="2" key="2">
    <citation type="submission" date="2021-05" db="EMBL/GenBank/DDBJ databases">
        <authorList>
            <person name="Pain A."/>
        </authorList>
    </citation>
    <scope>NUCLEOTIDE SEQUENCE</scope>
    <source>
        <strain evidence="2">1802A</strain>
    </source>
</reference>
<feature type="transmembrane region" description="Helical" evidence="1">
    <location>
        <begin position="20"/>
        <end position="40"/>
    </location>
</feature>
<dbReference type="AlphaFoldDB" id="A0AAD9GJE5"/>
<reference evidence="2" key="1">
    <citation type="journal article" date="2014" name="Nucleic Acids Res.">
        <title>The evolutionary dynamics of variant antigen genes in Babesia reveal a history of genomic innovation underlying host-parasite interaction.</title>
        <authorList>
            <person name="Jackson A.P."/>
            <person name="Otto T.D."/>
            <person name="Darby A."/>
            <person name="Ramaprasad A."/>
            <person name="Xia D."/>
            <person name="Echaide I.E."/>
            <person name="Farber M."/>
            <person name="Gahlot S."/>
            <person name="Gamble J."/>
            <person name="Gupta D."/>
            <person name="Gupta Y."/>
            <person name="Jackson L."/>
            <person name="Malandrin L."/>
            <person name="Malas T.B."/>
            <person name="Moussa E."/>
            <person name="Nair M."/>
            <person name="Reid A.J."/>
            <person name="Sanders M."/>
            <person name="Sharma J."/>
            <person name="Tracey A."/>
            <person name="Quail M.A."/>
            <person name="Weir W."/>
            <person name="Wastling J.M."/>
            <person name="Hall N."/>
            <person name="Willadsen P."/>
            <person name="Lingelbach K."/>
            <person name="Shiels B."/>
            <person name="Tait A."/>
            <person name="Berriman M."/>
            <person name="Allred D.R."/>
            <person name="Pain A."/>
        </authorList>
    </citation>
    <scope>NUCLEOTIDE SEQUENCE</scope>
    <source>
        <strain evidence="2">1802A</strain>
    </source>
</reference>
<proteinExistence type="predicted"/>
<comment type="caution">
    <text evidence="2">The sequence shown here is derived from an EMBL/GenBank/DDBJ whole genome shotgun (WGS) entry which is preliminary data.</text>
</comment>
<evidence type="ECO:0000313" key="3">
    <source>
        <dbReference type="Proteomes" id="UP001195914"/>
    </source>
</evidence>
<dbReference type="Proteomes" id="UP001195914">
    <property type="component" value="Unassembled WGS sequence"/>
</dbReference>